<comment type="caution">
    <text evidence="1">The sequence shown here is derived from an EMBL/GenBank/DDBJ whole genome shotgun (WGS) entry which is preliminary data.</text>
</comment>
<sequence length="125" mass="13957">MSDDTATALANDRVIDITTIGRKSGQERRIEIWFHRLDGRYFITGTPGRPRDWYANLVANPGFTFHLKETTTADLPAVARPITDPAEREKVFAGLLAPLTDFTTKPGQEPEVWVSTSPLVEVTFP</sequence>
<evidence type="ECO:0008006" key="3">
    <source>
        <dbReference type="Google" id="ProtNLM"/>
    </source>
</evidence>
<accession>A0A919M0Q6</accession>
<dbReference type="GO" id="GO:0016491">
    <property type="term" value="F:oxidoreductase activity"/>
    <property type="evidence" value="ECO:0007669"/>
    <property type="project" value="InterPro"/>
</dbReference>
<organism evidence="1 2">
    <name type="scientific">Actinoplanes cyaneus</name>
    <dbReference type="NCBI Taxonomy" id="52696"/>
    <lineage>
        <taxon>Bacteria</taxon>
        <taxon>Bacillati</taxon>
        <taxon>Actinomycetota</taxon>
        <taxon>Actinomycetes</taxon>
        <taxon>Micromonosporales</taxon>
        <taxon>Micromonosporaceae</taxon>
        <taxon>Actinoplanes</taxon>
    </lineage>
</organism>
<name>A0A919M0Q6_9ACTN</name>
<dbReference type="RefSeq" id="WP_203741351.1">
    <property type="nucleotide sequence ID" value="NZ_BAAAUC010000038.1"/>
</dbReference>
<dbReference type="Pfam" id="PF04075">
    <property type="entry name" value="F420H2_quin_red"/>
    <property type="match status" value="1"/>
</dbReference>
<dbReference type="Proteomes" id="UP000619479">
    <property type="component" value="Unassembled WGS sequence"/>
</dbReference>
<proteinExistence type="predicted"/>
<protein>
    <recommendedName>
        <fullName evidence="3">Nitroreductase family deazaflavin-dependent oxidoreductase</fullName>
    </recommendedName>
</protein>
<keyword evidence="2" id="KW-1185">Reference proteome</keyword>
<gene>
    <name evidence="1" type="ORF">Acy02nite_32560</name>
</gene>
<dbReference type="EMBL" id="BOMH01000024">
    <property type="protein sequence ID" value="GID65375.1"/>
    <property type="molecule type" value="Genomic_DNA"/>
</dbReference>
<dbReference type="InterPro" id="IPR004378">
    <property type="entry name" value="F420H2_quin_Rdtase"/>
</dbReference>
<dbReference type="AlphaFoldDB" id="A0A919M0Q6"/>
<evidence type="ECO:0000313" key="1">
    <source>
        <dbReference type="EMBL" id="GID65375.1"/>
    </source>
</evidence>
<dbReference type="InterPro" id="IPR012349">
    <property type="entry name" value="Split_barrel_FMN-bd"/>
</dbReference>
<reference evidence="1" key="1">
    <citation type="submission" date="2021-01" db="EMBL/GenBank/DDBJ databases">
        <title>Whole genome shotgun sequence of Actinoplanes cyaneus NBRC 14990.</title>
        <authorList>
            <person name="Komaki H."/>
            <person name="Tamura T."/>
        </authorList>
    </citation>
    <scope>NUCLEOTIDE SEQUENCE</scope>
    <source>
        <strain evidence="1">NBRC 14990</strain>
    </source>
</reference>
<dbReference type="Gene3D" id="2.30.110.10">
    <property type="entry name" value="Electron Transport, Fmn-binding Protein, Chain A"/>
    <property type="match status" value="1"/>
</dbReference>
<evidence type="ECO:0000313" key="2">
    <source>
        <dbReference type="Proteomes" id="UP000619479"/>
    </source>
</evidence>